<accession>A0A1Q9DQP3</accession>
<dbReference type="CDD" id="cd00112">
    <property type="entry name" value="LDLa"/>
    <property type="match status" value="1"/>
</dbReference>
<reference evidence="3 4" key="1">
    <citation type="submission" date="2016-02" db="EMBL/GenBank/DDBJ databases">
        <title>Genome analysis of coral dinoflagellate symbionts highlights evolutionary adaptations to a symbiotic lifestyle.</title>
        <authorList>
            <person name="Aranda M."/>
            <person name="Li Y."/>
            <person name="Liew Y.J."/>
            <person name="Baumgarten S."/>
            <person name="Simakov O."/>
            <person name="Wilson M."/>
            <person name="Piel J."/>
            <person name="Ashoor H."/>
            <person name="Bougouffa S."/>
            <person name="Bajic V.B."/>
            <person name="Ryu T."/>
            <person name="Ravasi T."/>
            <person name="Bayer T."/>
            <person name="Micklem G."/>
            <person name="Kim H."/>
            <person name="Bhak J."/>
            <person name="Lajeunesse T.C."/>
            <person name="Voolstra C.R."/>
        </authorList>
    </citation>
    <scope>NUCLEOTIDE SEQUENCE [LARGE SCALE GENOMIC DNA]</scope>
    <source>
        <strain evidence="3 4">CCMP2467</strain>
    </source>
</reference>
<evidence type="ECO:0000256" key="1">
    <source>
        <dbReference type="ARBA" id="ARBA00023157"/>
    </source>
</evidence>
<evidence type="ECO:0000256" key="2">
    <source>
        <dbReference type="SAM" id="MobiDB-lite"/>
    </source>
</evidence>
<organism evidence="3 4">
    <name type="scientific">Symbiodinium microadriaticum</name>
    <name type="common">Dinoflagellate</name>
    <name type="synonym">Zooxanthella microadriatica</name>
    <dbReference type="NCBI Taxonomy" id="2951"/>
    <lineage>
        <taxon>Eukaryota</taxon>
        <taxon>Sar</taxon>
        <taxon>Alveolata</taxon>
        <taxon>Dinophyceae</taxon>
        <taxon>Suessiales</taxon>
        <taxon>Symbiodiniaceae</taxon>
        <taxon>Symbiodinium</taxon>
    </lineage>
</organism>
<dbReference type="InterPro" id="IPR002172">
    <property type="entry name" value="LDrepeatLR_classA_rpt"/>
</dbReference>
<comment type="caution">
    <text evidence="3">The sequence shown here is derived from an EMBL/GenBank/DDBJ whole genome shotgun (WGS) entry which is preliminary data.</text>
</comment>
<dbReference type="EMBL" id="LSRX01000430">
    <property type="protein sequence ID" value="OLP97499.1"/>
    <property type="molecule type" value="Genomic_DNA"/>
</dbReference>
<evidence type="ECO:0000313" key="3">
    <source>
        <dbReference type="EMBL" id="OLP97499.1"/>
    </source>
</evidence>
<feature type="region of interest" description="Disordered" evidence="2">
    <location>
        <begin position="1"/>
        <end position="26"/>
    </location>
</feature>
<dbReference type="AlphaFoldDB" id="A0A1Q9DQP3"/>
<dbReference type="OrthoDB" id="438780at2759"/>
<gene>
    <name evidence="3" type="primary">Rrbp1</name>
    <name evidence="3" type="ORF">AK812_SmicGene20148</name>
</gene>
<keyword evidence="4" id="KW-1185">Reference proteome</keyword>
<feature type="region of interest" description="Disordered" evidence="2">
    <location>
        <begin position="623"/>
        <end position="650"/>
    </location>
</feature>
<feature type="compositionally biased region" description="Low complexity" evidence="2">
    <location>
        <begin position="630"/>
        <end position="650"/>
    </location>
</feature>
<keyword evidence="1" id="KW-1015">Disulfide bond</keyword>
<protein>
    <submittedName>
        <fullName evidence="3">Ribosome-binding protein 1</fullName>
    </submittedName>
</protein>
<proteinExistence type="predicted"/>
<sequence>MGGEDFMAAGGTLPSDSEMEGDEELQSLQNSANIKQREKSCGWRWWGPLGVVLSVVLLVRGIGTNSVESSVAGPAQAAEAQEPMFLSDRLDRTDLEDDGDSESGPWFAEDLGGLLGMYEVPGPGCPVTCGTWTSCAGGVKTTTTTTCPHLIGLPPLPGGNLHGPPHCYSIPPLPGFYPGYGHWTGDHLEASNRLLEEDVPAAGPTPGAWGQGYGAYGKGAWGQGNGAYGKGAWGQGYGKGAWGQGYGGAYGKGAWGQGYGAYGKGAWGQGYGAYGKGAWGQGYGAHGKGAWGQGYGAYGKGAWGQGYGAYGKGAWGQGYPAAAAGYPAYGAGAWGRNGAYGQTPIGMGMASPAAMTNRTAYGKGAWGAGYGRKGAWYGQAYPAAAMGMASPAAANGTGIAPTLEGTGAWGAGYAAQGNPAWGAGYGAYGRGPWRQGYGAYGKGAWGQGYGGAYGKGAWGQRYGGAYGKGAWGQGYGAYGKGAWGQKYPAAATGYPAYGAGAWGKNAYGQGFPTAAMGKASPTVMTNGTSKAPAKGKGAWGSSYGAYGKAAWGHHKAAAGKTGTGNIATGAYGKGKGAWGRYGGKGYGAWGHSMSPGAAQQGLGAYGKGFAAFHAKKVKAASVPGQLPSSPAKTAAPGQTPAAPAALSAGQAPTPTAPAALKLGGAPVNPLYAKYWSKYYRNLYKGKWMKYYGGMKGGFNYYKPWSPHYRWLWGKLYGRFYGRKFISRRFGYRGHHLSGLAKWWWWKHPHPGPTTTTTTGTFTCLDGSGCEIPAIFQDDTFCDCPDCSDESQYTCATCPTTHTQTTSSTTSSVTATVTVVTSTVTVVTSTVTAVTTTSTTEAQVGPAPPPFIPPGGDAALGAALGSTLGAALAVTLGVGIGLSTGLGIFFAIGSFRLNVPNAGAFRKDADAIAALKKTVARIAGPNIDSSTIELTLPCENAKRRLDVRSALRRLDETVGVCFRIQIRGEEASTNVCERLSGFNSGSAQRILSEELSNLPGRSVQVVSWDAQPNPIAYNPNQNVGGDDSGLFDPSQAGISFDIMSSPLFQKCLDPGFRQSVFGLDFDKKAPMHVAKDDKVLKEYAFHKKQLISVWFQDEPARPTPDKAEVSCQPAVQSVRQEHYVLDDGGLFDFDALDEVELAGQTS</sequence>
<name>A0A1Q9DQP3_SYMMI</name>
<dbReference type="Proteomes" id="UP000186817">
    <property type="component" value="Unassembled WGS sequence"/>
</dbReference>
<evidence type="ECO:0000313" key="4">
    <source>
        <dbReference type="Proteomes" id="UP000186817"/>
    </source>
</evidence>